<proteinExistence type="inferred from homology"/>
<organism evidence="8 9">
    <name type="scientific">Mesohalobacter halotolerans</name>
    <dbReference type="NCBI Taxonomy" id="1883405"/>
    <lineage>
        <taxon>Bacteria</taxon>
        <taxon>Pseudomonadati</taxon>
        <taxon>Bacteroidota</taxon>
        <taxon>Flavobacteriia</taxon>
        <taxon>Flavobacteriales</taxon>
        <taxon>Flavobacteriaceae</taxon>
        <taxon>Mesohalobacter</taxon>
    </lineage>
</organism>
<evidence type="ECO:0000256" key="5">
    <source>
        <dbReference type="ARBA" id="ARBA00022801"/>
    </source>
</evidence>
<name>A0A4V6ALJ3_9FLAO</name>
<keyword evidence="4 7" id="KW-0255">Endonuclease</keyword>
<keyword evidence="2 7" id="KW-0540">Nuclease</keyword>
<dbReference type="PANTHER" id="PTHR46986">
    <property type="entry name" value="ENDORIBONUCLEASE YBEY, CHLOROPLASTIC"/>
    <property type="match status" value="1"/>
</dbReference>
<keyword evidence="5 7" id="KW-0378">Hydrolase</keyword>
<protein>
    <recommendedName>
        <fullName evidence="7">Endoribonuclease YbeY</fullName>
        <ecNumber evidence="7">3.1.-.-</ecNumber>
    </recommendedName>
</protein>
<feature type="binding site" evidence="7">
    <location>
        <position position="112"/>
    </location>
    <ligand>
        <name>Zn(2+)</name>
        <dbReference type="ChEBI" id="CHEBI:29105"/>
        <note>catalytic</note>
    </ligand>
</feature>
<evidence type="ECO:0000256" key="4">
    <source>
        <dbReference type="ARBA" id="ARBA00022759"/>
    </source>
</evidence>
<dbReference type="SUPFAM" id="SSF55486">
    <property type="entry name" value="Metalloproteases ('zincins'), catalytic domain"/>
    <property type="match status" value="1"/>
</dbReference>
<gene>
    <name evidence="7 8" type="primary">ybeY</name>
    <name evidence="8" type="ORF">FCN74_01735</name>
</gene>
<comment type="caution">
    <text evidence="8">The sequence shown here is derived from an EMBL/GenBank/DDBJ whole genome shotgun (WGS) entry which is preliminary data.</text>
</comment>
<dbReference type="HAMAP" id="MF_00009">
    <property type="entry name" value="Endoribonucl_YbeY"/>
    <property type="match status" value="1"/>
</dbReference>
<evidence type="ECO:0000313" key="9">
    <source>
        <dbReference type="Proteomes" id="UP000306552"/>
    </source>
</evidence>
<dbReference type="PANTHER" id="PTHR46986:SF1">
    <property type="entry name" value="ENDORIBONUCLEASE YBEY, CHLOROPLASTIC"/>
    <property type="match status" value="1"/>
</dbReference>
<dbReference type="GO" id="GO:0006364">
    <property type="term" value="P:rRNA processing"/>
    <property type="evidence" value="ECO:0007669"/>
    <property type="project" value="UniProtKB-UniRule"/>
</dbReference>
<dbReference type="GO" id="GO:0004222">
    <property type="term" value="F:metalloendopeptidase activity"/>
    <property type="evidence" value="ECO:0007669"/>
    <property type="project" value="InterPro"/>
</dbReference>
<evidence type="ECO:0000256" key="6">
    <source>
        <dbReference type="ARBA" id="ARBA00022833"/>
    </source>
</evidence>
<dbReference type="EMBL" id="SWMU01000001">
    <property type="protein sequence ID" value="TKS57165.1"/>
    <property type="molecule type" value="Genomic_DNA"/>
</dbReference>
<dbReference type="OrthoDB" id="9811984at2"/>
<feature type="binding site" evidence="7">
    <location>
        <position position="108"/>
    </location>
    <ligand>
        <name>Zn(2+)</name>
        <dbReference type="ChEBI" id="CHEBI:29105"/>
        <note>catalytic</note>
    </ligand>
</feature>
<dbReference type="NCBIfam" id="TIGR00043">
    <property type="entry name" value="rRNA maturation RNase YbeY"/>
    <property type="match status" value="1"/>
</dbReference>
<dbReference type="InterPro" id="IPR023091">
    <property type="entry name" value="MetalPrtase_cat_dom_sf_prd"/>
</dbReference>
<evidence type="ECO:0000256" key="1">
    <source>
        <dbReference type="ARBA" id="ARBA00010875"/>
    </source>
</evidence>
<dbReference type="Proteomes" id="UP000306552">
    <property type="component" value="Unassembled WGS sequence"/>
</dbReference>
<keyword evidence="7" id="KW-0963">Cytoplasm</keyword>
<keyword evidence="3 7" id="KW-0479">Metal-binding</keyword>
<dbReference type="EC" id="3.1.-.-" evidence="7"/>
<evidence type="ECO:0000256" key="7">
    <source>
        <dbReference type="HAMAP-Rule" id="MF_00009"/>
    </source>
</evidence>
<evidence type="ECO:0000313" key="8">
    <source>
        <dbReference type="EMBL" id="TKS57165.1"/>
    </source>
</evidence>
<dbReference type="GO" id="GO:0008270">
    <property type="term" value="F:zinc ion binding"/>
    <property type="evidence" value="ECO:0007669"/>
    <property type="project" value="UniProtKB-UniRule"/>
</dbReference>
<keyword evidence="7" id="KW-0690">Ribosome biogenesis</keyword>
<dbReference type="Gene3D" id="3.40.390.30">
    <property type="entry name" value="Metalloproteases ('zincins'), catalytic domain"/>
    <property type="match status" value="1"/>
</dbReference>
<feature type="binding site" evidence="7">
    <location>
        <position position="118"/>
    </location>
    <ligand>
        <name>Zn(2+)</name>
        <dbReference type="ChEBI" id="CHEBI:29105"/>
        <note>catalytic</note>
    </ligand>
</feature>
<dbReference type="GO" id="GO:0005737">
    <property type="term" value="C:cytoplasm"/>
    <property type="evidence" value="ECO:0007669"/>
    <property type="project" value="UniProtKB-SubCell"/>
</dbReference>
<dbReference type="AlphaFoldDB" id="A0A4V6ALJ3"/>
<comment type="similarity">
    <text evidence="1 7">Belongs to the endoribonuclease YbeY family.</text>
</comment>
<sequence>MKAQINFNHLEKFDLNLESEVKNWLSKYIYDQSYVFTEINYNFYTDEELLEINQKHLDHDFYTDIITFDNTIQNAISADIAISLERVKDNAQKNNLDFKKELYRVMIHGILHCMGYNDKNESQKQVMRSEEDKALEMFHVEQNKN</sequence>
<accession>A0A4V6ALJ3</accession>
<keyword evidence="7" id="KW-0698">rRNA processing</keyword>
<dbReference type="InterPro" id="IPR002036">
    <property type="entry name" value="YbeY"/>
</dbReference>
<dbReference type="Pfam" id="PF02130">
    <property type="entry name" value="YbeY"/>
    <property type="match status" value="1"/>
</dbReference>
<dbReference type="RefSeq" id="WP_138930868.1">
    <property type="nucleotide sequence ID" value="NZ_SWMU01000001.1"/>
</dbReference>
<evidence type="ECO:0000256" key="2">
    <source>
        <dbReference type="ARBA" id="ARBA00022722"/>
    </source>
</evidence>
<keyword evidence="6 7" id="KW-0862">Zinc</keyword>
<comment type="function">
    <text evidence="7">Single strand-specific metallo-endoribonuclease involved in late-stage 70S ribosome quality control and in maturation of the 3' terminus of the 16S rRNA.</text>
</comment>
<evidence type="ECO:0000256" key="3">
    <source>
        <dbReference type="ARBA" id="ARBA00022723"/>
    </source>
</evidence>
<comment type="subcellular location">
    <subcellularLocation>
        <location evidence="7">Cytoplasm</location>
    </subcellularLocation>
</comment>
<dbReference type="GO" id="GO:0004521">
    <property type="term" value="F:RNA endonuclease activity"/>
    <property type="evidence" value="ECO:0007669"/>
    <property type="project" value="UniProtKB-UniRule"/>
</dbReference>
<comment type="cofactor">
    <cofactor evidence="7">
        <name>Zn(2+)</name>
        <dbReference type="ChEBI" id="CHEBI:29105"/>
    </cofactor>
    <text evidence="7">Binds 1 zinc ion.</text>
</comment>
<keyword evidence="9" id="KW-1185">Reference proteome</keyword>
<reference evidence="8 9" key="1">
    <citation type="submission" date="2019-04" db="EMBL/GenBank/DDBJ databases">
        <title>Psychroflexus halotolerans sp. nov., isolated from a marine solar saltern.</title>
        <authorList>
            <person name="Feng X."/>
        </authorList>
    </citation>
    <scope>NUCLEOTIDE SEQUENCE [LARGE SCALE GENOMIC DNA]</scope>
    <source>
        <strain evidence="8 9">WDS2C27</strain>
    </source>
</reference>